<dbReference type="GO" id="GO:0006508">
    <property type="term" value="P:proteolysis"/>
    <property type="evidence" value="ECO:0007669"/>
    <property type="project" value="UniProtKB-KW"/>
</dbReference>
<evidence type="ECO:0000256" key="2">
    <source>
        <dbReference type="ARBA" id="ARBA00022670"/>
    </source>
</evidence>
<keyword evidence="4" id="KW-0378">Hydrolase</keyword>
<name>A0A847J4E3_9LACT</name>
<feature type="domain" description="NlpC/P60" evidence="7">
    <location>
        <begin position="143"/>
        <end position="283"/>
    </location>
</feature>
<evidence type="ECO:0000256" key="3">
    <source>
        <dbReference type="ARBA" id="ARBA00022737"/>
    </source>
</evidence>
<dbReference type="InterPro" id="IPR000064">
    <property type="entry name" value="NLP_P60_dom"/>
</dbReference>
<evidence type="ECO:0000313" key="9">
    <source>
        <dbReference type="Proteomes" id="UP000559962"/>
    </source>
</evidence>
<dbReference type="EMBL" id="JAAYVO010000067">
    <property type="protein sequence ID" value="NLH35401.1"/>
    <property type="molecule type" value="Genomic_DNA"/>
</dbReference>
<dbReference type="Pfam" id="PF18885">
    <property type="entry name" value="DUF5648"/>
    <property type="match status" value="1"/>
</dbReference>
<accession>A0A847J4E3</accession>
<dbReference type="PROSITE" id="PS51935">
    <property type="entry name" value="NLPC_P60"/>
    <property type="match status" value="1"/>
</dbReference>
<evidence type="ECO:0000313" key="8">
    <source>
        <dbReference type="EMBL" id="NLH35401.1"/>
    </source>
</evidence>
<evidence type="ECO:0000256" key="1">
    <source>
        <dbReference type="ARBA" id="ARBA00007074"/>
    </source>
</evidence>
<dbReference type="InterPro" id="IPR043708">
    <property type="entry name" value="DUF5648"/>
</dbReference>
<sequence length="310" mass="34116">KVGWRYEGIGWYSDDAKTVKLFRAYNPNAQAGSHNYTTNGSEQALLIKAGWRDEGVAWFGSNIEPQDNQDAQLAQTYRPNTWYTVEGQKKHTDENKNWQTGFQWISGQIYYFDSNGNMQANKTVTDRGNTYQLKADGTLTSGNTTIEKAIAAGMTKVGKSPYVLGGGRTPASIAANQFDCSSFTYWMYQQAGVSLGEQTVTTTWTQQRIGSAVSFASMKRGDIFMMSNIGHVGLYLGGGYFIHSSPNAKFSTVYGGQAQPNYTYDSVYSPIYGTYYGGVGVSRLSDTLSGNAGGDTWQGIQDNVVRRIVK</sequence>
<protein>
    <recommendedName>
        <fullName evidence="7">NlpC/P60 domain-containing protein</fullName>
    </recommendedName>
</protein>
<dbReference type="Pfam" id="PF19127">
    <property type="entry name" value="Choline_bind_3"/>
    <property type="match status" value="1"/>
</dbReference>
<proteinExistence type="inferred from homology"/>
<dbReference type="PROSITE" id="PS51170">
    <property type="entry name" value="CW"/>
    <property type="match status" value="1"/>
</dbReference>
<organism evidence="8 9">
    <name type="scientific">Pseudolactococcus chungangensis</name>
    <dbReference type="NCBI Taxonomy" id="451457"/>
    <lineage>
        <taxon>Bacteria</taxon>
        <taxon>Bacillati</taxon>
        <taxon>Bacillota</taxon>
        <taxon>Bacilli</taxon>
        <taxon>Lactobacillales</taxon>
        <taxon>Streptococcaceae</taxon>
        <taxon>Pseudolactococcus</taxon>
    </lineage>
</organism>
<dbReference type="Gene3D" id="3.90.1720.10">
    <property type="entry name" value="endopeptidase domain like (from Nostoc punctiforme)"/>
    <property type="match status" value="1"/>
</dbReference>
<dbReference type="AlphaFoldDB" id="A0A847J4E3"/>
<dbReference type="SUPFAM" id="SSF69360">
    <property type="entry name" value="Cell wall binding repeat"/>
    <property type="match status" value="1"/>
</dbReference>
<reference evidence="8 9" key="1">
    <citation type="journal article" date="2020" name="Biotechnol. Biofuels">
        <title>New insights from the biogas microbiome by comprehensive genome-resolved metagenomics of nearly 1600 species originating from multiple anaerobic digesters.</title>
        <authorList>
            <person name="Campanaro S."/>
            <person name="Treu L."/>
            <person name="Rodriguez-R L.M."/>
            <person name="Kovalovszki A."/>
            <person name="Ziels R.M."/>
            <person name="Maus I."/>
            <person name="Zhu X."/>
            <person name="Kougias P.G."/>
            <person name="Basile A."/>
            <person name="Luo G."/>
            <person name="Schluter A."/>
            <person name="Konstantinidis K.T."/>
            <person name="Angelidaki I."/>
        </authorList>
    </citation>
    <scope>NUCLEOTIDE SEQUENCE [LARGE SCALE GENOMIC DNA]</scope>
    <source>
        <strain evidence="8">AS27yjCOA_61</strain>
    </source>
</reference>
<gene>
    <name evidence="8" type="ORF">GX453_05175</name>
</gene>
<comment type="similarity">
    <text evidence="1">Belongs to the peptidase C40 family.</text>
</comment>
<dbReference type="InterPro" id="IPR051202">
    <property type="entry name" value="Peptidase_C40"/>
</dbReference>
<feature type="non-terminal residue" evidence="8">
    <location>
        <position position="1"/>
    </location>
</feature>
<dbReference type="Pfam" id="PF00877">
    <property type="entry name" value="NLPC_P60"/>
    <property type="match status" value="1"/>
</dbReference>
<evidence type="ECO:0000256" key="4">
    <source>
        <dbReference type="ARBA" id="ARBA00022801"/>
    </source>
</evidence>
<dbReference type="SUPFAM" id="SSF54001">
    <property type="entry name" value="Cysteine proteinases"/>
    <property type="match status" value="1"/>
</dbReference>
<evidence type="ECO:0000256" key="5">
    <source>
        <dbReference type="ARBA" id="ARBA00022807"/>
    </source>
</evidence>
<dbReference type="InterPro" id="IPR018337">
    <property type="entry name" value="Cell_wall/Cho-bd_repeat"/>
</dbReference>
<dbReference type="Proteomes" id="UP000559962">
    <property type="component" value="Unassembled WGS sequence"/>
</dbReference>
<keyword evidence="3" id="KW-0677">Repeat</keyword>
<evidence type="ECO:0000256" key="6">
    <source>
        <dbReference type="PROSITE-ProRule" id="PRU00591"/>
    </source>
</evidence>
<keyword evidence="2" id="KW-0645">Protease</keyword>
<dbReference type="Gene3D" id="2.10.270.10">
    <property type="entry name" value="Cholin Binding"/>
    <property type="match status" value="1"/>
</dbReference>
<dbReference type="GO" id="GO:0008234">
    <property type="term" value="F:cysteine-type peptidase activity"/>
    <property type="evidence" value="ECO:0007669"/>
    <property type="project" value="UniProtKB-KW"/>
</dbReference>
<dbReference type="InterPro" id="IPR038765">
    <property type="entry name" value="Papain-like_cys_pep_sf"/>
</dbReference>
<evidence type="ECO:0000259" key="7">
    <source>
        <dbReference type="PROSITE" id="PS51935"/>
    </source>
</evidence>
<dbReference type="PANTHER" id="PTHR47053:SF1">
    <property type="entry name" value="MUREIN DD-ENDOPEPTIDASE MEPH-RELATED"/>
    <property type="match status" value="1"/>
</dbReference>
<keyword evidence="5" id="KW-0788">Thiol protease</keyword>
<dbReference type="PANTHER" id="PTHR47053">
    <property type="entry name" value="MUREIN DD-ENDOPEPTIDASE MEPH-RELATED"/>
    <property type="match status" value="1"/>
</dbReference>
<comment type="caution">
    <text evidence="8">The sequence shown here is derived from an EMBL/GenBank/DDBJ whole genome shotgun (WGS) entry which is preliminary data.</text>
</comment>
<feature type="repeat" description="Cell wall-binding" evidence="6">
    <location>
        <begin position="99"/>
        <end position="118"/>
    </location>
</feature>